<reference evidence="3" key="1">
    <citation type="submission" date="2023-06" db="EMBL/GenBank/DDBJ databases">
        <authorList>
            <consortium name="Lawrence Berkeley National Laboratory"/>
            <person name="Ahrendt S."/>
            <person name="Sahu N."/>
            <person name="Indic B."/>
            <person name="Wong-Bajracharya J."/>
            <person name="Merenyi Z."/>
            <person name="Ke H.-M."/>
            <person name="Monk M."/>
            <person name="Kocsube S."/>
            <person name="Drula E."/>
            <person name="Lipzen A."/>
            <person name="Balint B."/>
            <person name="Henrissat B."/>
            <person name="Andreopoulos B."/>
            <person name="Martin F.M."/>
            <person name="Harder C.B."/>
            <person name="Rigling D."/>
            <person name="Ford K.L."/>
            <person name="Foster G.D."/>
            <person name="Pangilinan J."/>
            <person name="Papanicolaou A."/>
            <person name="Barry K."/>
            <person name="LaButti K."/>
            <person name="Viragh M."/>
            <person name="Koriabine M."/>
            <person name="Yan M."/>
            <person name="Riley R."/>
            <person name="Champramary S."/>
            <person name="Plett K.L."/>
            <person name="Tsai I.J."/>
            <person name="Slot J."/>
            <person name="Sipos G."/>
            <person name="Plett J."/>
            <person name="Nagy L.G."/>
            <person name="Grigoriev I.V."/>
        </authorList>
    </citation>
    <scope>NUCLEOTIDE SEQUENCE</scope>
    <source>
        <strain evidence="3">ICMP 16352</strain>
    </source>
</reference>
<feature type="transmembrane region" description="Helical" evidence="1">
    <location>
        <begin position="72"/>
        <end position="90"/>
    </location>
</feature>
<feature type="chain" id="PRO_5041216315" evidence="2">
    <location>
        <begin position="21"/>
        <end position="111"/>
    </location>
</feature>
<dbReference type="EMBL" id="JAUEPR010000005">
    <property type="protein sequence ID" value="KAK0484507.1"/>
    <property type="molecule type" value="Genomic_DNA"/>
</dbReference>
<keyword evidence="4" id="KW-1185">Reference proteome</keyword>
<evidence type="ECO:0000313" key="4">
    <source>
        <dbReference type="Proteomes" id="UP001175227"/>
    </source>
</evidence>
<dbReference type="AlphaFoldDB" id="A0AA39PHR3"/>
<evidence type="ECO:0000256" key="2">
    <source>
        <dbReference type="SAM" id="SignalP"/>
    </source>
</evidence>
<sequence length="111" mass="12610">MKSFFTTILAVAVGGNTLHASNCNPIDPNFEFIDVVNLLDDGTACWLFYSSRTSMSQDYNVNRQSKMAIFDLLKFVVWLSGAFIFVRLFSFQRRQSQRGKIPLSCASARLR</sequence>
<organism evidence="3 4">
    <name type="scientific">Armillaria novae-zelandiae</name>
    <dbReference type="NCBI Taxonomy" id="153914"/>
    <lineage>
        <taxon>Eukaryota</taxon>
        <taxon>Fungi</taxon>
        <taxon>Dikarya</taxon>
        <taxon>Basidiomycota</taxon>
        <taxon>Agaricomycotina</taxon>
        <taxon>Agaricomycetes</taxon>
        <taxon>Agaricomycetidae</taxon>
        <taxon>Agaricales</taxon>
        <taxon>Marasmiineae</taxon>
        <taxon>Physalacriaceae</taxon>
        <taxon>Armillaria</taxon>
    </lineage>
</organism>
<proteinExistence type="predicted"/>
<keyword evidence="1" id="KW-0812">Transmembrane</keyword>
<protein>
    <submittedName>
        <fullName evidence="3">Uncharacterized protein</fullName>
    </submittedName>
</protein>
<feature type="signal peptide" evidence="2">
    <location>
        <begin position="1"/>
        <end position="20"/>
    </location>
</feature>
<keyword evidence="1" id="KW-0472">Membrane</keyword>
<evidence type="ECO:0000313" key="3">
    <source>
        <dbReference type="EMBL" id="KAK0484507.1"/>
    </source>
</evidence>
<evidence type="ECO:0000256" key="1">
    <source>
        <dbReference type="SAM" id="Phobius"/>
    </source>
</evidence>
<name>A0AA39PHR3_9AGAR</name>
<accession>A0AA39PHR3</accession>
<gene>
    <name evidence="3" type="ORF">IW261DRAFT_841703</name>
</gene>
<keyword evidence="1" id="KW-1133">Transmembrane helix</keyword>
<comment type="caution">
    <text evidence="3">The sequence shown here is derived from an EMBL/GenBank/DDBJ whole genome shotgun (WGS) entry which is preliminary data.</text>
</comment>
<dbReference type="Proteomes" id="UP001175227">
    <property type="component" value="Unassembled WGS sequence"/>
</dbReference>
<keyword evidence="2" id="KW-0732">Signal</keyword>